<gene>
    <name evidence="1" type="ORF">HNQ37_000588</name>
</gene>
<dbReference type="Proteomes" id="UP000562464">
    <property type="component" value="Unassembled WGS sequence"/>
</dbReference>
<reference evidence="1 2" key="1">
    <citation type="submission" date="2020-08" db="EMBL/GenBank/DDBJ databases">
        <title>Genomic Encyclopedia of Type Strains, Phase IV (KMG-IV): sequencing the most valuable type-strain genomes for metagenomic binning, comparative biology and taxonomic classification.</title>
        <authorList>
            <person name="Goeker M."/>
        </authorList>
    </citation>
    <scope>NUCLEOTIDE SEQUENCE [LARGE SCALE GENOMIC DNA]</scope>
    <source>
        <strain evidence="1 2">DSM 14925</strain>
    </source>
</reference>
<protein>
    <submittedName>
        <fullName evidence="1">Uncharacterized protein</fullName>
    </submittedName>
</protein>
<evidence type="ECO:0000313" key="2">
    <source>
        <dbReference type="Proteomes" id="UP000562464"/>
    </source>
</evidence>
<organism evidence="1 2">
    <name type="scientific">Lactovum miscens</name>
    <dbReference type="NCBI Taxonomy" id="190387"/>
    <lineage>
        <taxon>Bacteria</taxon>
        <taxon>Bacillati</taxon>
        <taxon>Bacillota</taxon>
        <taxon>Bacilli</taxon>
        <taxon>Lactobacillales</taxon>
        <taxon>Streptococcaceae</taxon>
        <taxon>Lactovum</taxon>
    </lineage>
</organism>
<proteinExistence type="predicted"/>
<comment type="caution">
    <text evidence="1">The sequence shown here is derived from an EMBL/GenBank/DDBJ whole genome shotgun (WGS) entry which is preliminary data.</text>
</comment>
<sequence length="137" mass="14343">MLLVNTIPFPAVDQPSLIVYELFAGSGAAAGAGSGATVTAGETVAATGSELGIVVELGAGAEEVEDSDDEVLELASELELLEECLILELELELDTCELLADELFFPLMVLAYPENPIMESKTSGIMAISHSLLLVFL</sequence>
<keyword evidence="2" id="KW-1185">Reference proteome</keyword>
<accession>A0A841C5U2</accession>
<name>A0A841C5U2_9LACT</name>
<evidence type="ECO:0000313" key="1">
    <source>
        <dbReference type="EMBL" id="MBB5887714.1"/>
    </source>
</evidence>
<dbReference type="AlphaFoldDB" id="A0A841C5U2"/>
<dbReference type="EMBL" id="JACHHV010000007">
    <property type="protein sequence ID" value="MBB5887714.1"/>
    <property type="molecule type" value="Genomic_DNA"/>
</dbReference>